<protein>
    <recommendedName>
        <fullName evidence="1">Bacteriophage phiJL001 Gp84 C-terminal domain-containing protein</fullName>
    </recommendedName>
</protein>
<dbReference type="AlphaFoldDB" id="A0A9W6NBP1"/>
<dbReference type="EMBL" id="BSFM01000014">
    <property type="protein sequence ID" value="GLK84913.1"/>
    <property type="molecule type" value="Genomic_DNA"/>
</dbReference>
<accession>A0A9W6NBP1</accession>
<organism evidence="2 3">
    <name type="scientific">Ancylobacter defluvii</name>
    <dbReference type="NCBI Taxonomy" id="1282440"/>
    <lineage>
        <taxon>Bacteria</taxon>
        <taxon>Pseudomonadati</taxon>
        <taxon>Pseudomonadota</taxon>
        <taxon>Alphaproteobacteria</taxon>
        <taxon>Hyphomicrobiales</taxon>
        <taxon>Xanthobacteraceae</taxon>
        <taxon>Ancylobacter</taxon>
    </lineage>
</organism>
<dbReference type="InterPro" id="IPR018964">
    <property type="entry name" value="Phage_phiJL001_Gp84_C"/>
</dbReference>
<feature type="domain" description="Bacteriophage phiJL001 Gp84 C-terminal" evidence="1">
    <location>
        <begin position="196"/>
        <end position="277"/>
    </location>
</feature>
<gene>
    <name evidence="2" type="ORF">GCM10017653_29830</name>
</gene>
<comment type="caution">
    <text evidence="2">The sequence shown here is derived from an EMBL/GenBank/DDBJ whole genome shotgun (WGS) entry which is preliminary data.</text>
</comment>
<reference evidence="2" key="2">
    <citation type="submission" date="2023-01" db="EMBL/GenBank/DDBJ databases">
        <authorList>
            <person name="Sun Q."/>
            <person name="Evtushenko L."/>
        </authorList>
    </citation>
    <scope>NUCLEOTIDE SEQUENCE</scope>
    <source>
        <strain evidence="2">VKM B-2789</strain>
    </source>
</reference>
<proteinExistence type="predicted"/>
<dbReference type="RefSeq" id="WP_213364762.1">
    <property type="nucleotide sequence ID" value="NZ_BSFM01000014.1"/>
</dbReference>
<name>A0A9W6NBP1_9HYPH</name>
<keyword evidence="3" id="KW-1185">Reference proteome</keyword>
<evidence type="ECO:0000313" key="2">
    <source>
        <dbReference type="EMBL" id="GLK84913.1"/>
    </source>
</evidence>
<dbReference type="NCBIfam" id="TIGR02218">
    <property type="entry name" value="phg_TIGR02218"/>
    <property type="match status" value="1"/>
</dbReference>
<reference evidence="2" key="1">
    <citation type="journal article" date="2014" name="Int. J. Syst. Evol. Microbiol.">
        <title>Complete genome sequence of Corynebacterium casei LMG S-19264T (=DSM 44701T), isolated from a smear-ripened cheese.</title>
        <authorList>
            <consortium name="US DOE Joint Genome Institute (JGI-PGF)"/>
            <person name="Walter F."/>
            <person name="Albersmeier A."/>
            <person name="Kalinowski J."/>
            <person name="Ruckert C."/>
        </authorList>
    </citation>
    <scope>NUCLEOTIDE SEQUENCE</scope>
    <source>
        <strain evidence="2">VKM B-2789</strain>
    </source>
</reference>
<dbReference type="InterPro" id="IPR011928">
    <property type="entry name" value="Phage_phiJL001_Gp84"/>
</dbReference>
<evidence type="ECO:0000259" key="1">
    <source>
        <dbReference type="Pfam" id="PF09356"/>
    </source>
</evidence>
<sequence length="288" mass="30023">MRTLPTEFSAALATGATTLARCWRLTRRDGAVLGLTEHDGDLTVDGTLFLAAAGVGGSENPAALGFSAAGGELTGALAADQLDERDLAAGLYDGAAVELLLVDWSNPASFLRLRRGHLGEVRRENGVFVAELRALSDALGQVRGRLFTRSCDADLGDARCRVDLAAPGLRGEGVVAVVEGAGLFRADGLDGFAAGRFTQGRLAFTGGANQGFATEVKTHGKTGGAVRIELWQRPPEPLAAGEAFTVTAGCDKRLSTCRDRFSNATNFRGMPHMPGNDAVVRIARPGGS</sequence>
<dbReference type="Pfam" id="PF09931">
    <property type="entry name" value="Phage_phiJL001_Gp84_N"/>
    <property type="match status" value="1"/>
</dbReference>
<evidence type="ECO:0000313" key="3">
    <source>
        <dbReference type="Proteomes" id="UP001143330"/>
    </source>
</evidence>
<dbReference type="Proteomes" id="UP001143330">
    <property type="component" value="Unassembled WGS sequence"/>
</dbReference>
<dbReference type="Pfam" id="PF09356">
    <property type="entry name" value="Phage_BR0599"/>
    <property type="match status" value="1"/>
</dbReference>